<evidence type="ECO:0000259" key="4">
    <source>
        <dbReference type="PROSITE" id="PS50102"/>
    </source>
</evidence>
<evidence type="ECO:0000256" key="3">
    <source>
        <dbReference type="PROSITE-ProRule" id="PRU00176"/>
    </source>
</evidence>
<dbReference type="InterPro" id="IPR000504">
    <property type="entry name" value="RRM_dom"/>
</dbReference>
<dbReference type="GO" id="GO:0003723">
    <property type="term" value="F:RNA binding"/>
    <property type="evidence" value="ECO:0007669"/>
    <property type="project" value="UniProtKB-UniRule"/>
</dbReference>
<evidence type="ECO:0000313" key="5">
    <source>
        <dbReference type="EMBL" id="KAG9342231.1"/>
    </source>
</evidence>
<dbReference type="EMBL" id="JAFBMS010000029">
    <property type="protein sequence ID" value="KAG9342231.1"/>
    <property type="molecule type" value="Genomic_DNA"/>
</dbReference>
<dbReference type="InterPro" id="IPR035979">
    <property type="entry name" value="RBD_domain_sf"/>
</dbReference>
<dbReference type="FunFam" id="3.30.70.330:FF:000013">
    <property type="entry name" value="CUGBP Elav-like family member 1 isoform 2"/>
    <property type="match status" value="1"/>
</dbReference>
<dbReference type="SUPFAM" id="SSF54928">
    <property type="entry name" value="RNA-binding domain, RBD"/>
    <property type="match status" value="2"/>
</dbReference>
<dbReference type="PROSITE" id="PS50102">
    <property type="entry name" value="RRM"/>
    <property type="match status" value="2"/>
</dbReference>
<organism evidence="5 6">
    <name type="scientific">Albula glossodonta</name>
    <name type="common">roundjaw bonefish</name>
    <dbReference type="NCBI Taxonomy" id="121402"/>
    <lineage>
        <taxon>Eukaryota</taxon>
        <taxon>Metazoa</taxon>
        <taxon>Chordata</taxon>
        <taxon>Craniata</taxon>
        <taxon>Vertebrata</taxon>
        <taxon>Euteleostomi</taxon>
        <taxon>Actinopterygii</taxon>
        <taxon>Neopterygii</taxon>
        <taxon>Teleostei</taxon>
        <taxon>Albuliformes</taxon>
        <taxon>Albulidae</taxon>
        <taxon>Albula</taxon>
    </lineage>
</organism>
<dbReference type="Pfam" id="PF00076">
    <property type="entry name" value="RRM_1"/>
    <property type="match status" value="2"/>
</dbReference>
<keyword evidence="2 3" id="KW-0694">RNA-binding</keyword>
<evidence type="ECO:0000256" key="2">
    <source>
        <dbReference type="ARBA" id="ARBA00022884"/>
    </source>
</evidence>
<keyword evidence="1" id="KW-0677">Repeat</keyword>
<accession>A0A8T2NT11</accession>
<name>A0A8T2NT11_9TELE</name>
<reference evidence="5" key="1">
    <citation type="thesis" date="2021" institute="BYU ScholarsArchive" country="Provo, UT, USA">
        <title>Applications of and Algorithms for Genome Assembly and Genomic Analyses with an Emphasis on Marine Teleosts.</title>
        <authorList>
            <person name="Pickett B.D."/>
        </authorList>
    </citation>
    <scope>NUCLEOTIDE SEQUENCE</scope>
    <source>
        <strain evidence="5">HI-2016</strain>
    </source>
</reference>
<proteinExistence type="predicted"/>
<dbReference type="OrthoDB" id="267048at2759"/>
<dbReference type="InterPro" id="IPR012677">
    <property type="entry name" value="Nucleotide-bd_a/b_plait_sf"/>
</dbReference>
<gene>
    <name evidence="5" type="ORF">JZ751_016733</name>
</gene>
<sequence>MSGLVVILGQLCRGPQIHQCCGRLSDSLFLEVDVWITGPTGTAMPRLSERGLQVPVPGGTLMRLAVGGGVGGRGFTVAVAPAVGCRELDVRASRGSKLKNGQGGPLPPIHWLLSDMSLRLFKMSVDTFALRFGSFCRRWIASVQSNGTGKMNGSLEDVDQPDPDSIKMFVGQIPRSWSETELKELFEPYGAVYQINILRDRSQNPPQSKGSGICRGVSPGGPWIRARCGTMRLDLNVVGRRLKDVSAGLKLIYPGASEHTAPEKPFFALLPCHANHRTGSLHSLIREINFIKGCDGCQGSNANAVIIAVGERGPRRPAPRKPRRFCVHSMHHPIQMKPADSEKSNAVEDRKLFIGMVSKKCNENDIRVMFSPFGQIEESRILRGPDGLSRVNMQGE</sequence>
<dbReference type="Proteomes" id="UP000824540">
    <property type="component" value="Unassembled WGS sequence"/>
</dbReference>
<protein>
    <recommendedName>
        <fullName evidence="4">RRM domain-containing protein</fullName>
    </recommendedName>
</protein>
<feature type="domain" description="RRM" evidence="4">
    <location>
        <begin position="166"/>
        <end position="213"/>
    </location>
</feature>
<dbReference type="Gene3D" id="3.30.70.330">
    <property type="match status" value="2"/>
</dbReference>
<feature type="domain" description="RRM" evidence="4">
    <location>
        <begin position="350"/>
        <end position="396"/>
    </location>
</feature>
<evidence type="ECO:0000256" key="1">
    <source>
        <dbReference type="ARBA" id="ARBA00022737"/>
    </source>
</evidence>
<dbReference type="AlphaFoldDB" id="A0A8T2NT11"/>
<dbReference type="PANTHER" id="PTHR24012">
    <property type="entry name" value="RNA BINDING PROTEIN"/>
    <property type="match status" value="1"/>
</dbReference>
<evidence type="ECO:0000313" key="6">
    <source>
        <dbReference type="Proteomes" id="UP000824540"/>
    </source>
</evidence>
<comment type="caution">
    <text evidence="5">The sequence shown here is derived from an EMBL/GenBank/DDBJ whole genome shotgun (WGS) entry which is preliminary data.</text>
</comment>
<keyword evidence="6" id="KW-1185">Reference proteome</keyword>